<dbReference type="PRINTS" id="PR00722">
    <property type="entry name" value="CHYMOTRYPSIN"/>
</dbReference>
<protein>
    <submittedName>
        <fullName evidence="3">Uncharacterized protein</fullName>
    </submittedName>
</protein>
<dbReference type="GO" id="GO:0004252">
    <property type="term" value="F:serine-type endopeptidase activity"/>
    <property type="evidence" value="ECO:0007669"/>
    <property type="project" value="InterPro"/>
</dbReference>
<dbReference type="InterPro" id="IPR051333">
    <property type="entry name" value="CLIP_Serine_Protease"/>
</dbReference>
<evidence type="ECO:0000256" key="2">
    <source>
        <dbReference type="ARBA" id="ARBA00024195"/>
    </source>
</evidence>
<dbReference type="Pfam" id="PF00089">
    <property type="entry name" value="Trypsin"/>
    <property type="match status" value="1"/>
</dbReference>
<dbReference type="InParanoid" id="A0A6I8TZM3"/>
<dbReference type="PANTHER" id="PTHR24260:SF136">
    <property type="entry name" value="GH08193P-RELATED"/>
    <property type="match status" value="1"/>
</dbReference>
<organism evidence="3 4">
    <name type="scientific">Aedes aegypti</name>
    <name type="common">Yellowfever mosquito</name>
    <name type="synonym">Culex aegypti</name>
    <dbReference type="NCBI Taxonomy" id="7159"/>
    <lineage>
        <taxon>Eukaryota</taxon>
        <taxon>Metazoa</taxon>
        <taxon>Ecdysozoa</taxon>
        <taxon>Arthropoda</taxon>
        <taxon>Hexapoda</taxon>
        <taxon>Insecta</taxon>
        <taxon>Pterygota</taxon>
        <taxon>Neoptera</taxon>
        <taxon>Endopterygota</taxon>
        <taxon>Diptera</taxon>
        <taxon>Nematocera</taxon>
        <taxon>Culicoidea</taxon>
        <taxon>Culicidae</taxon>
        <taxon>Culicinae</taxon>
        <taxon>Aedini</taxon>
        <taxon>Aedes</taxon>
        <taxon>Stegomyia</taxon>
    </lineage>
</organism>
<sequence>MTTRFHQTVLMLYVFCELATRGFALTPQQHQQTSTNATICGTRSSEFPPANWPFHVALFYTLTQYRMYYLCGGTIVGERTIITAAHCVVGQRVGETMNRTFLTIRAGVFELDGNLKRNGTSLDVAKITLHPEYDMRDLRNDVALLTVSGRIEFNELVQPVCLWPAEDTSLKGIENSVGTAVGWGFDNTEQFSKILKESTNRLVSEEQCQKFYTGILDKFNGTIICARTEVCSGSGGSGLYVRREGQFFLRGIVAFGPTTGHGKRCGIDTVTAFANIAFYTQWIQHQMDEH</sequence>
<dbReference type="PROSITE" id="PS50240">
    <property type="entry name" value="TRYPSIN_DOM"/>
    <property type="match status" value="1"/>
</dbReference>
<dbReference type="InterPro" id="IPR001254">
    <property type="entry name" value="Trypsin_dom"/>
</dbReference>
<dbReference type="EnsemblMetazoa" id="AAEL021656-RA">
    <property type="protein sequence ID" value="AAEL021656-PA"/>
    <property type="gene ID" value="AAEL021656"/>
</dbReference>
<keyword evidence="1" id="KW-1015">Disulfide bond</keyword>
<comment type="similarity">
    <text evidence="2">Belongs to the peptidase S1 family. CLIP subfamily.</text>
</comment>
<reference evidence="3" key="2">
    <citation type="submission" date="2020-05" db="UniProtKB">
        <authorList>
            <consortium name="EnsemblMetazoa"/>
        </authorList>
    </citation>
    <scope>IDENTIFICATION</scope>
    <source>
        <strain evidence="3">LVP_AGWG</strain>
    </source>
</reference>
<dbReference type="SMART" id="SM00020">
    <property type="entry name" value="Tryp_SPc"/>
    <property type="match status" value="1"/>
</dbReference>
<dbReference type="Gene3D" id="2.40.10.10">
    <property type="entry name" value="Trypsin-like serine proteases"/>
    <property type="match status" value="1"/>
</dbReference>
<dbReference type="SUPFAM" id="SSF50494">
    <property type="entry name" value="Trypsin-like serine proteases"/>
    <property type="match status" value="1"/>
</dbReference>
<dbReference type="PANTHER" id="PTHR24260">
    <property type="match status" value="1"/>
</dbReference>
<name>A0A6I8TZM3_AEDAE</name>
<evidence type="ECO:0000313" key="4">
    <source>
        <dbReference type="Proteomes" id="UP000008820"/>
    </source>
</evidence>
<dbReference type="CDD" id="cd00190">
    <property type="entry name" value="Tryp_SPc"/>
    <property type="match status" value="1"/>
</dbReference>
<dbReference type="AlphaFoldDB" id="A0A6I8TZM3"/>
<dbReference type="InterPro" id="IPR009003">
    <property type="entry name" value="Peptidase_S1_PA"/>
</dbReference>
<dbReference type="GO" id="GO:0006508">
    <property type="term" value="P:proteolysis"/>
    <property type="evidence" value="ECO:0007669"/>
    <property type="project" value="InterPro"/>
</dbReference>
<dbReference type="InterPro" id="IPR001314">
    <property type="entry name" value="Peptidase_S1A"/>
</dbReference>
<dbReference type="OrthoDB" id="6147874at2759"/>
<dbReference type="PROSITE" id="PS00134">
    <property type="entry name" value="TRYPSIN_HIS"/>
    <property type="match status" value="1"/>
</dbReference>
<reference evidence="3 4" key="1">
    <citation type="submission" date="2017-06" db="EMBL/GenBank/DDBJ databases">
        <title>Aedes aegypti genome working group (AGWG) sequencing and assembly.</title>
        <authorList>
            <consortium name="Aedes aegypti Genome Working Group (AGWG)"/>
            <person name="Matthews B.J."/>
        </authorList>
    </citation>
    <scope>NUCLEOTIDE SEQUENCE [LARGE SCALE GENOMIC DNA]</scope>
    <source>
        <strain evidence="3 4">LVP_AGWG</strain>
    </source>
</reference>
<dbReference type="InterPro" id="IPR043504">
    <property type="entry name" value="Peptidase_S1_PA_chymotrypsin"/>
</dbReference>
<gene>
    <name evidence="3" type="primary">110676387</name>
</gene>
<dbReference type="FunFam" id="2.40.10.10:FF:000068">
    <property type="entry name" value="transmembrane protease serine 2"/>
    <property type="match status" value="1"/>
</dbReference>
<evidence type="ECO:0000313" key="3">
    <source>
        <dbReference type="EnsemblMetazoa" id="AAEL021656-PA"/>
    </source>
</evidence>
<dbReference type="InterPro" id="IPR018114">
    <property type="entry name" value="TRYPSIN_HIS"/>
</dbReference>
<evidence type="ECO:0000256" key="1">
    <source>
        <dbReference type="ARBA" id="ARBA00023157"/>
    </source>
</evidence>
<proteinExistence type="inferred from homology"/>
<keyword evidence="4" id="KW-1185">Reference proteome</keyword>
<dbReference type="Proteomes" id="UP000008820">
    <property type="component" value="Chromosome 2"/>
</dbReference>
<accession>A0A6I8TZM3</accession>